<dbReference type="Gene3D" id="3.30.710.10">
    <property type="entry name" value="Potassium Channel Kv1.1, Chain A"/>
    <property type="match status" value="1"/>
</dbReference>
<evidence type="ECO:0000259" key="1">
    <source>
        <dbReference type="PROSITE" id="PS50097"/>
    </source>
</evidence>
<dbReference type="CDD" id="cd18186">
    <property type="entry name" value="BTB_POZ_ZBTB_KLHL-like"/>
    <property type="match status" value="1"/>
</dbReference>
<sequence length="264" mass="29600">MNPSPVVTNIRGRAQVDQKTVHPEYNDSNADLSLVSNDNVVIHVHSFYLKAHSNTFRELLTDIMIVNADQLQMNRSPIPLDASSIAVQLFLDFMDLNKTRHIVDIDHIAQTLQLCQQFECSFLFNHILGYMADPAEAGLWIAPWKVFCIAARFDHLGLAKAAIGQMDYEQGSPPQGRWDIEGMTAAFAEDCNMRYLLGFLRVTTAHCKPAQKAKQSGKRSYDYDWDAAAKDFRVERTPVKRAKIKCVARSQRGAASATNEAPVS</sequence>
<evidence type="ECO:0000313" key="2">
    <source>
        <dbReference type="EMBL" id="ORX34679.1"/>
    </source>
</evidence>
<accession>A0A1Y1U9G8</accession>
<comment type="caution">
    <text evidence="2">The sequence shown here is derived from an EMBL/GenBank/DDBJ whole genome shotgun (WGS) entry which is preliminary data.</text>
</comment>
<name>A0A1Y1U9G8_9TREE</name>
<dbReference type="InParanoid" id="A0A1Y1U9G8"/>
<dbReference type="Proteomes" id="UP000193218">
    <property type="component" value="Unassembled WGS sequence"/>
</dbReference>
<dbReference type="OrthoDB" id="2561691at2759"/>
<keyword evidence="3" id="KW-1185">Reference proteome</keyword>
<dbReference type="InterPro" id="IPR011333">
    <property type="entry name" value="SKP1/BTB/POZ_sf"/>
</dbReference>
<dbReference type="RefSeq" id="XP_021868921.1">
    <property type="nucleotide sequence ID" value="XM_022011974.1"/>
</dbReference>
<dbReference type="GeneID" id="33553782"/>
<dbReference type="EMBL" id="NBSH01000013">
    <property type="protein sequence ID" value="ORX34679.1"/>
    <property type="molecule type" value="Genomic_DNA"/>
</dbReference>
<dbReference type="InterPro" id="IPR000210">
    <property type="entry name" value="BTB/POZ_dom"/>
</dbReference>
<dbReference type="PROSITE" id="PS50097">
    <property type="entry name" value="BTB"/>
    <property type="match status" value="1"/>
</dbReference>
<protein>
    <recommendedName>
        <fullName evidence="1">BTB domain-containing protein</fullName>
    </recommendedName>
</protein>
<dbReference type="STRING" id="4999.A0A1Y1U9G8"/>
<proteinExistence type="predicted"/>
<gene>
    <name evidence="2" type="ORF">BD324DRAFT_126844</name>
</gene>
<dbReference type="Pfam" id="PF00651">
    <property type="entry name" value="BTB"/>
    <property type="match status" value="1"/>
</dbReference>
<feature type="domain" description="BTB" evidence="1">
    <location>
        <begin position="30"/>
        <end position="94"/>
    </location>
</feature>
<organism evidence="2 3">
    <name type="scientific">Kockovaella imperatae</name>
    <dbReference type="NCBI Taxonomy" id="4999"/>
    <lineage>
        <taxon>Eukaryota</taxon>
        <taxon>Fungi</taxon>
        <taxon>Dikarya</taxon>
        <taxon>Basidiomycota</taxon>
        <taxon>Agaricomycotina</taxon>
        <taxon>Tremellomycetes</taxon>
        <taxon>Tremellales</taxon>
        <taxon>Cuniculitremaceae</taxon>
        <taxon>Kockovaella</taxon>
    </lineage>
</organism>
<reference evidence="2 3" key="1">
    <citation type="submission" date="2017-03" db="EMBL/GenBank/DDBJ databases">
        <title>Widespread Adenine N6-methylation of Active Genes in Fungi.</title>
        <authorList>
            <consortium name="DOE Joint Genome Institute"/>
            <person name="Mondo S.J."/>
            <person name="Dannebaum R.O."/>
            <person name="Kuo R.C."/>
            <person name="Louie K.B."/>
            <person name="Bewick A.J."/>
            <person name="Labutti K."/>
            <person name="Haridas S."/>
            <person name="Kuo A."/>
            <person name="Salamov A."/>
            <person name="Ahrendt S.R."/>
            <person name="Lau R."/>
            <person name="Bowen B.P."/>
            <person name="Lipzen A."/>
            <person name="Sullivan W."/>
            <person name="Andreopoulos W.B."/>
            <person name="Clum A."/>
            <person name="Lindquist E."/>
            <person name="Daum C."/>
            <person name="Northen T.R."/>
            <person name="Ramamoorthy G."/>
            <person name="Schmitz R.J."/>
            <person name="Gryganskyi A."/>
            <person name="Culley D."/>
            <person name="Magnuson J."/>
            <person name="James T.Y."/>
            <person name="O'Malley M.A."/>
            <person name="Stajich J.E."/>
            <person name="Spatafora J.W."/>
            <person name="Visel A."/>
            <person name="Grigoriev I.V."/>
        </authorList>
    </citation>
    <scope>NUCLEOTIDE SEQUENCE [LARGE SCALE GENOMIC DNA]</scope>
    <source>
        <strain evidence="2 3">NRRL Y-17943</strain>
    </source>
</reference>
<dbReference type="SUPFAM" id="SSF54695">
    <property type="entry name" value="POZ domain"/>
    <property type="match status" value="1"/>
</dbReference>
<dbReference type="AlphaFoldDB" id="A0A1Y1U9G8"/>
<evidence type="ECO:0000313" key="3">
    <source>
        <dbReference type="Proteomes" id="UP000193218"/>
    </source>
</evidence>